<evidence type="ECO:0000313" key="2">
    <source>
        <dbReference type="Proteomes" id="UP000828057"/>
    </source>
</evidence>
<dbReference type="EMBL" id="OL539459">
    <property type="protein sequence ID" value="UGV22654.1"/>
    <property type="molecule type" value="Genomic_DNA"/>
</dbReference>
<protein>
    <submittedName>
        <fullName evidence="1">HNH endonuclease</fullName>
    </submittedName>
</protein>
<keyword evidence="1" id="KW-0540">Nuclease</keyword>
<evidence type="ECO:0000313" key="1">
    <source>
        <dbReference type="EMBL" id="UGV22654.1"/>
    </source>
</evidence>
<dbReference type="Proteomes" id="UP000828057">
    <property type="component" value="Segment"/>
</dbReference>
<gene>
    <name evidence="1" type="ORF">FULANO1_53</name>
</gene>
<proteinExistence type="predicted"/>
<organism evidence="1 2">
    <name type="scientific">Escherichia phage vB_EcoD_Fulano1</name>
    <dbReference type="NCBI Taxonomy" id="2902670"/>
    <lineage>
        <taxon>Viruses</taxon>
        <taxon>Duplodnaviria</taxon>
        <taxon>Heunggongvirae</taxon>
        <taxon>Uroviricota</taxon>
        <taxon>Caudoviricetes</taxon>
        <taxon>Drexlerviridae</taxon>
        <taxon>Tempevirinae</taxon>
        <taxon>Hanrivervirus</taxon>
        <taxon>Hanrivervirus fulano1</taxon>
    </lineage>
</organism>
<name>A0AC61TRM8_9CAUD</name>
<keyword evidence="1" id="KW-0378">Hydrolase</keyword>
<sequence>MCNCKISSEILLRLFEYKDGYLIWRVNTGKKNKIGFIAGCEKGNGYISIGIFGRKYLAHRIVWIMHNGDIPPNMEVDHINHNRADNRIENLRLVTRLENNMNKSVQINNSSGVTGVTFCKQTGKWRAQIQINGKNVSLGRYESIHEAETARKTAQKDFSFHKNHGV</sequence>
<keyword evidence="1" id="KW-0255">Endonuclease</keyword>
<reference evidence="1" key="1">
    <citation type="submission" date="2021-10" db="EMBL/GenBank/DDBJ databases">
        <authorList>
            <person name="Dean J.D."/>
            <person name="Kim M.K."/>
            <person name="Newey C.N."/>
            <person name="Stoker T.S."/>
            <person name="Thompson D.W."/>
            <person name="Grose J.H."/>
        </authorList>
    </citation>
    <scope>NUCLEOTIDE SEQUENCE</scope>
</reference>
<keyword evidence="2" id="KW-1185">Reference proteome</keyword>
<accession>A0AC61TRM8</accession>